<dbReference type="RefSeq" id="WP_077841066.1">
    <property type="nucleotide sequence ID" value="NZ_JABTAE010000001.1"/>
</dbReference>
<comment type="caution">
    <text evidence="2">The sequence shown here is derived from an EMBL/GenBank/DDBJ whole genome shotgun (WGS) entry which is preliminary data.</text>
</comment>
<name>A0A1S8RG47_CLOBE</name>
<evidence type="ECO:0000256" key="1">
    <source>
        <dbReference type="SAM" id="Coils"/>
    </source>
</evidence>
<evidence type="ECO:0008006" key="4">
    <source>
        <dbReference type="Google" id="ProtNLM"/>
    </source>
</evidence>
<feature type="coiled-coil region" evidence="1">
    <location>
        <begin position="22"/>
        <end position="49"/>
    </location>
</feature>
<protein>
    <recommendedName>
        <fullName evidence="4">DUF2625 family protein</fullName>
    </recommendedName>
</protein>
<dbReference type="Proteomes" id="UP000190973">
    <property type="component" value="Unassembled WGS sequence"/>
</dbReference>
<organism evidence="2 3">
    <name type="scientific">Clostridium beijerinckii</name>
    <name type="common">Clostridium MP</name>
    <dbReference type="NCBI Taxonomy" id="1520"/>
    <lineage>
        <taxon>Bacteria</taxon>
        <taxon>Bacillati</taxon>
        <taxon>Bacillota</taxon>
        <taxon>Clostridia</taxon>
        <taxon>Eubacteriales</taxon>
        <taxon>Clostridiaceae</taxon>
        <taxon>Clostridium</taxon>
    </lineage>
</organism>
<reference evidence="2 3" key="1">
    <citation type="submission" date="2016-05" db="EMBL/GenBank/DDBJ databases">
        <title>Microbial solvent formation.</title>
        <authorList>
            <person name="Poehlein A."/>
            <person name="Montoya Solano J.D."/>
            <person name="Flitsch S."/>
            <person name="Krabben P."/>
            <person name="Duerre P."/>
            <person name="Daniel R."/>
        </authorList>
    </citation>
    <scope>NUCLEOTIDE SEQUENCE [LARGE SCALE GENOMIC DNA]</scope>
    <source>
        <strain evidence="2 3">DSM 53</strain>
    </source>
</reference>
<evidence type="ECO:0000313" key="3">
    <source>
        <dbReference type="Proteomes" id="UP000190973"/>
    </source>
</evidence>
<dbReference type="EMBL" id="LZZI01000219">
    <property type="protein sequence ID" value="OOM52158.1"/>
    <property type="molecule type" value="Genomic_DNA"/>
</dbReference>
<dbReference type="Pfam" id="PF10946">
    <property type="entry name" value="DUF2625"/>
    <property type="match status" value="1"/>
</dbReference>
<sequence length="172" mass="19403">MKAINELVNESQSAWRLLENSKSEATNQVEFLQANKENAEGVLVDLQVTTKSILGAIAYHTEGIFIQHGWLRILGSGAYNFNRDLSVWNKLKDDNQRLDGALLVADDVLDGLLEINGGTFEGELGNVFYLAPDTLEWEDLEVKFSDFVHWAFTRDSNKFKVTDCKKCIENSD</sequence>
<evidence type="ECO:0000313" key="2">
    <source>
        <dbReference type="EMBL" id="OOM52158.1"/>
    </source>
</evidence>
<keyword evidence="1" id="KW-0175">Coiled coil</keyword>
<dbReference type="AlphaFoldDB" id="A0A1S8RG47"/>
<dbReference type="InterPro" id="IPR021239">
    <property type="entry name" value="DUF2625"/>
</dbReference>
<proteinExistence type="predicted"/>
<gene>
    <name evidence="2" type="ORF">CLBCK_49270</name>
</gene>
<accession>A0A1S8RG47</accession>